<reference evidence="1" key="1">
    <citation type="submission" date="2023-04" db="EMBL/GenBank/DDBJ databases">
        <title>Draft Genome sequencing of Naganishia species isolated from polar environments using Oxford Nanopore Technology.</title>
        <authorList>
            <person name="Leo P."/>
            <person name="Venkateswaran K."/>
        </authorList>
    </citation>
    <scope>NUCLEOTIDE SEQUENCE</scope>
    <source>
        <strain evidence="1">DBVPG 5303</strain>
    </source>
</reference>
<evidence type="ECO:0000313" key="2">
    <source>
        <dbReference type="Proteomes" id="UP001234202"/>
    </source>
</evidence>
<accession>A0ACC2XSY3</accession>
<sequence>MDQDVAHLWELVNQLSEQLTANRALTEALKVQATDIKGQAVHSGVGFPLRRFNIDITDEQFSSELERFASHLVLENQNLAYENKQLNLLLKEYEQTLEGVMSKFRGVCHAATQHELTLHQYYTSLLQQIQTTHSTSALHDSTTLSTLLQRLSTLIRAALRTVNGEDEEFDHPGFDMPVTSVEKPYSLADVLADIQNIPTSSPINRPRTGTVAQNRWLGDQGVSGGYAGKSMARLDWSIEREGEIIRLEEENRLLREMLGVSKDFEPQAEQQEQEQQPEEQEPSLSPRQEQEREEQTGHLPSGDAEEHHEQNAAIDIVETESPSKDKNSKEEIEGYRLLNKDDDQAAPVPNDVPPGQGVSEVTGNTSSETSGSAIADDDEELPGSPPLTAAASLVRSLSTSPQSRFKPSPKLSKSATYSGGAMKSPPMNRSNASTPTVAQSSGSATVSGLISSPNPSLSSIFPRQAKTEPTTATTTVELEDTDVAHAPEAQKAGTPSAPTKPATSSSSTHAEDRPASRSKIEIKKAQPPSLPGSPLGKTPPKTGITLDHAVESRSGTGATDDSSSHEQKEKTTIESDQKGRKSKAERRRDSQAAKKVDAEHEQKEEKNDSTDEHHTKGEDTKPSYAEVAKEDGE</sequence>
<dbReference type="EMBL" id="JASBWV010000005">
    <property type="protein sequence ID" value="KAJ9126465.1"/>
    <property type="molecule type" value="Genomic_DNA"/>
</dbReference>
<dbReference type="Proteomes" id="UP001234202">
    <property type="component" value="Unassembled WGS sequence"/>
</dbReference>
<protein>
    <submittedName>
        <fullName evidence="1">Uncharacterized protein</fullName>
    </submittedName>
</protein>
<gene>
    <name evidence="1" type="ORF">QFC24_002208</name>
</gene>
<comment type="caution">
    <text evidence="1">The sequence shown here is derived from an EMBL/GenBank/DDBJ whole genome shotgun (WGS) entry which is preliminary data.</text>
</comment>
<organism evidence="1 2">
    <name type="scientific">Naganishia onofrii</name>
    <dbReference type="NCBI Taxonomy" id="1851511"/>
    <lineage>
        <taxon>Eukaryota</taxon>
        <taxon>Fungi</taxon>
        <taxon>Dikarya</taxon>
        <taxon>Basidiomycota</taxon>
        <taxon>Agaricomycotina</taxon>
        <taxon>Tremellomycetes</taxon>
        <taxon>Filobasidiales</taxon>
        <taxon>Filobasidiaceae</taxon>
        <taxon>Naganishia</taxon>
    </lineage>
</organism>
<name>A0ACC2XSY3_9TREE</name>
<proteinExistence type="predicted"/>
<keyword evidence="2" id="KW-1185">Reference proteome</keyword>
<evidence type="ECO:0000313" key="1">
    <source>
        <dbReference type="EMBL" id="KAJ9126465.1"/>
    </source>
</evidence>